<comment type="similarity">
    <text evidence="3 10">Belongs to the glycosyl hydrolase 76 family.</text>
</comment>
<feature type="transmembrane region" description="Helical" evidence="11">
    <location>
        <begin position="442"/>
        <end position="462"/>
    </location>
</feature>
<keyword evidence="14" id="KW-1185">Reference proteome</keyword>
<evidence type="ECO:0000256" key="11">
    <source>
        <dbReference type="SAM" id="Phobius"/>
    </source>
</evidence>
<dbReference type="Gene3D" id="1.50.10.20">
    <property type="match status" value="1"/>
</dbReference>
<dbReference type="EC" id="3.2.1.101" evidence="4 10"/>
<organism evidence="13 14">
    <name type="scientific">Hymenoscyphus fraxineus</name>
    <dbReference type="NCBI Taxonomy" id="746836"/>
    <lineage>
        <taxon>Eukaryota</taxon>
        <taxon>Fungi</taxon>
        <taxon>Dikarya</taxon>
        <taxon>Ascomycota</taxon>
        <taxon>Pezizomycotina</taxon>
        <taxon>Leotiomycetes</taxon>
        <taxon>Helotiales</taxon>
        <taxon>Helotiaceae</taxon>
        <taxon>Hymenoscyphus</taxon>
    </lineage>
</organism>
<proteinExistence type="inferred from homology"/>
<keyword evidence="5 12" id="KW-0732">Signal</keyword>
<evidence type="ECO:0000256" key="6">
    <source>
        <dbReference type="ARBA" id="ARBA00022801"/>
    </source>
</evidence>
<evidence type="ECO:0000256" key="10">
    <source>
        <dbReference type="PIRNR" id="PIRNR016302"/>
    </source>
</evidence>
<keyword evidence="7 11" id="KW-0472">Membrane</keyword>
<dbReference type="GO" id="GO:0008496">
    <property type="term" value="F:mannan endo-1,6-alpha-mannosidase activity"/>
    <property type="evidence" value="ECO:0007669"/>
    <property type="project" value="UniProtKB-UniRule"/>
</dbReference>
<comment type="caution">
    <text evidence="13">The sequence shown here is derived from an EMBL/GenBank/DDBJ whole genome shotgun (WGS) entry which is preliminary data.</text>
</comment>
<evidence type="ECO:0000256" key="3">
    <source>
        <dbReference type="ARBA" id="ARBA00009699"/>
    </source>
</evidence>
<gene>
    <name evidence="13" type="ORF">HYFRA_00010229</name>
</gene>
<comment type="subcellular location">
    <subcellularLocation>
        <location evidence="2">Endomembrane system</location>
    </subcellularLocation>
</comment>
<evidence type="ECO:0000313" key="14">
    <source>
        <dbReference type="Proteomes" id="UP000696280"/>
    </source>
</evidence>
<dbReference type="InterPro" id="IPR014480">
    <property type="entry name" value="Mannan-1_6-alpha_mannosidase"/>
</dbReference>
<evidence type="ECO:0000256" key="8">
    <source>
        <dbReference type="ARBA" id="ARBA00023180"/>
    </source>
</evidence>
<evidence type="ECO:0000256" key="7">
    <source>
        <dbReference type="ARBA" id="ARBA00023136"/>
    </source>
</evidence>
<sequence length="464" mass="50493">MVSIWRIPLVLGCLIQIAHGIDLDVESTDSLKSAAKTIAHGMVSFYKGNETGQTPGLLPYPPDGYYWWQAGAMFGALISYWFNTGDTAYNAITSQAILFQVGDDIDFMPLNQTTSLGNDDQSFWAMTALSAAEYNFPSPDTPGAPSWLGLAQAVFNEQIQRWDSAKCNGGLRWQAVPTNKGFNYKNTISNGCLFNIAARLARYTNDQMYADWAVKIWNWIEAVGFVDSNYRVYDGSDADTYNCTNIDHNQWSYNNGILLNGAATMFNYTKGDPVWEHRTAGLLSSAKQIFFVDGGIMREGCENPPAIPCNQDQKSFKAYLARWMTVTSQLAPFTRPNITALLKTSAKAAAAQCNGGPSKSACGIQWDKNGTWDGTEGVGQSMSALETIIGALVTTDLKVPPPFTGSTGINPGGTSVSVPKAGKNRTATYVDTSVISTADKGGAWFMTILILFVGSVSIWFMCSM</sequence>
<dbReference type="SUPFAM" id="SSF48208">
    <property type="entry name" value="Six-hairpin glycosidases"/>
    <property type="match status" value="1"/>
</dbReference>
<comment type="catalytic activity">
    <reaction evidence="1 10">
        <text>Random hydrolysis of (1-&gt;6)-alpha-D-mannosidic linkages in unbranched (1-&gt;6)-mannans.</text>
        <dbReference type="EC" id="3.2.1.101"/>
    </reaction>
</comment>
<keyword evidence="11" id="KW-1133">Transmembrane helix</keyword>
<dbReference type="PANTHER" id="PTHR12145:SF36">
    <property type="entry name" value="MANNAN ENDO-1,6-ALPHA-MANNOSIDASE DCW1"/>
    <property type="match status" value="1"/>
</dbReference>
<dbReference type="Pfam" id="PF03663">
    <property type="entry name" value="Glyco_hydro_76"/>
    <property type="match status" value="1"/>
</dbReference>
<dbReference type="PANTHER" id="PTHR12145">
    <property type="entry name" value="MANNAN ENDO-1,6-ALPHA-MANNOSIDASE DCW1"/>
    <property type="match status" value="1"/>
</dbReference>
<dbReference type="Proteomes" id="UP000696280">
    <property type="component" value="Unassembled WGS sequence"/>
</dbReference>
<name>A0A9N9PHT0_9HELO</name>
<dbReference type="GO" id="GO:0009272">
    <property type="term" value="P:fungal-type cell wall biogenesis"/>
    <property type="evidence" value="ECO:0007669"/>
    <property type="project" value="TreeGrafter"/>
</dbReference>
<evidence type="ECO:0000256" key="1">
    <source>
        <dbReference type="ARBA" id="ARBA00001452"/>
    </source>
</evidence>
<feature type="signal peptide" evidence="12">
    <location>
        <begin position="1"/>
        <end position="20"/>
    </location>
</feature>
<feature type="chain" id="PRO_5040164052" description="Mannan endo-1,6-alpha-mannosidase" evidence="12">
    <location>
        <begin position="21"/>
        <end position="464"/>
    </location>
</feature>
<keyword evidence="9 10" id="KW-0326">Glycosidase</keyword>
<dbReference type="GO" id="GO:0016052">
    <property type="term" value="P:carbohydrate catabolic process"/>
    <property type="evidence" value="ECO:0007669"/>
    <property type="project" value="InterPro"/>
</dbReference>
<dbReference type="GO" id="GO:0012505">
    <property type="term" value="C:endomembrane system"/>
    <property type="evidence" value="ECO:0007669"/>
    <property type="project" value="UniProtKB-SubCell"/>
</dbReference>
<reference evidence="13" key="1">
    <citation type="submission" date="2021-07" db="EMBL/GenBank/DDBJ databases">
        <authorList>
            <person name="Durling M."/>
        </authorList>
    </citation>
    <scope>NUCLEOTIDE SEQUENCE</scope>
</reference>
<keyword evidence="8" id="KW-0325">Glycoprotein</keyword>
<accession>A0A9N9PHT0</accession>
<dbReference type="AlphaFoldDB" id="A0A9N9PHT0"/>
<keyword evidence="6 10" id="KW-0378">Hydrolase</keyword>
<dbReference type="OrthoDB" id="4187847at2759"/>
<keyword evidence="11" id="KW-0812">Transmembrane</keyword>
<protein>
    <recommendedName>
        <fullName evidence="4 10">Mannan endo-1,6-alpha-mannosidase</fullName>
        <ecNumber evidence="4 10">3.2.1.101</ecNumber>
    </recommendedName>
</protein>
<evidence type="ECO:0000256" key="4">
    <source>
        <dbReference type="ARBA" id="ARBA00012350"/>
    </source>
</evidence>
<evidence type="ECO:0000256" key="5">
    <source>
        <dbReference type="ARBA" id="ARBA00022729"/>
    </source>
</evidence>
<dbReference type="EMBL" id="CAJVRL010000050">
    <property type="protein sequence ID" value="CAG8953479.1"/>
    <property type="molecule type" value="Genomic_DNA"/>
</dbReference>
<dbReference type="PIRSF" id="PIRSF016302">
    <property type="entry name" value="Man_a_manosd"/>
    <property type="match status" value="1"/>
</dbReference>
<dbReference type="FunFam" id="1.50.10.20:FF:000006">
    <property type="entry name" value="Mannan endo-1,6-alpha-mannosidase"/>
    <property type="match status" value="1"/>
</dbReference>
<evidence type="ECO:0000256" key="12">
    <source>
        <dbReference type="SAM" id="SignalP"/>
    </source>
</evidence>
<dbReference type="InterPro" id="IPR005198">
    <property type="entry name" value="Glyco_hydro_76"/>
</dbReference>
<dbReference type="InterPro" id="IPR008928">
    <property type="entry name" value="6-hairpin_glycosidase_sf"/>
</dbReference>
<evidence type="ECO:0000256" key="2">
    <source>
        <dbReference type="ARBA" id="ARBA00004308"/>
    </source>
</evidence>
<evidence type="ECO:0000256" key="9">
    <source>
        <dbReference type="ARBA" id="ARBA00023295"/>
    </source>
</evidence>
<evidence type="ECO:0000313" key="13">
    <source>
        <dbReference type="EMBL" id="CAG8953479.1"/>
    </source>
</evidence>